<sequence>MRDGRDLVPGEQRYVGQGRGVVRRHVLHDRQVELRGDELVTEEGDVVGDGAQVLAQLPAVGGVEPLAPGGGRVDELLQVADDAVVFIEDLLQDVGDISRAAQLVQFPGQSGQRLPGQRLTYGHPVRRGDRGRQHDAGIGGDREADVLELAAGAGHGLHRRVVRSAAGQEVDIEGAAVPEVVLAQYLVEERPVVRHSGGHTEVGVNAEGDVGLELQIHGKGFLRLGRPSGRGPAAGRPGPGGRRL</sequence>
<feature type="compositionally biased region" description="Basic and acidic residues" evidence="1">
    <location>
        <begin position="126"/>
        <end position="139"/>
    </location>
</feature>
<dbReference type="EMBL" id="CP107906">
    <property type="protein sequence ID" value="WUG92607.1"/>
    <property type="molecule type" value="Genomic_DNA"/>
</dbReference>
<accession>A0ABZ1NMQ5</accession>
<gene>
    <name evidence="2" type="ORF">OHB29_06010</name>
</gene>
<dbReference type="Proteomes" id="UP001341259">
    <property type="component" value="Chromosome"/>
</dbReference>
<feature type="region of interest" description="Disordered" evidence="1">
    <location>
        <begin position="109"/>
        <end position="139"/>
    </location>
</feature>
<protein>
    <submittedName>
        <fullName evidence="2">Uncharacterized protein</fullName>
    </submittedName>
</protein>
<keyword evidence="3" id="KW-1185">Reference proteome</keyword>
<reference evidence="2 3" key="1">
    <citation type="submission" date="2022-10" db="EMBL/GenBank/DDBJ databases">
        <title>The complete genomes of actinobacterial strains from the NBC collection.</title>
        <authorList>
            <person name="Joergensen T.S."/>
            <person name="Alvarez Arevalo M."/>
            <person name="Sterndorff E.B."/>
            <person name="Faurdal D."/>
            <person name="Vuksanovic O."/>
            <person name="Mourched A.-S."/>
            <person name="Charusanti P."/>
            <person name="Shaw S."/>
            <person name="Blin K."/>
            <person name="Weber T."/>
        </authorList>
    </citation>
    <scope>NUCLEOTIDE SEQUENCE [LARGE SCALE GENOMIC DNA]</scope>
    <source>
        <strain evidence="2 3">NBC_00456</strain>
    </source>
</reference>
<evidence type="ECO:0000313" key="3">
    <source>
        <dbReference type="Proteomes" id="UP001341259"/>
    </source>
</evidence>
<evidence type="ECO:0000256" key="1">
    <source>
        <dbReference type="SAM" id="MobiDB-lite"/>
    </source>
</evidence>
<proteinExistence type="predicted"/>
<feature type="region of interest" description="Disordered" evidence="1">
    <location>
        <begin position="223"/>
        <end position="244"/>
    </location>
</feature>
<organism evidence="2 3">
    <name type="scientific">Streptomyces violaceus</name>
    <name type="common">Streptomyces venezuelae</name>
    <dbReference type="NCBI Taxonomy" id="1936"/>
    <lineage>
        <taxon>Bacteria</taxon>
        <taxon>Bacillati</taxon>
        <taxon>Actinomycetota</taxon>
        <taxon>Actinomycetes</taxon>
        <taxon>Kitasatosporales</taxon>
        <taxon>Streptomycetaceae</taxon>
        <taxon>Streptomyces</taxon>
    </lineage>
</organism>
<dbReference type="RefSeq" id="WP_328337022.1">
    <property type="nucleotide sequence ID" value="NZ_CP107906.1"/>
</dbReference>
<feature type="compositionally biased region" description="Low complexity" evidence="1">
    <location>
        <begin position="223"/>
        <end position="236"/>
    </location>
</feature>
<name>A0ABZ1NMQ5_STRVL</name>
<evidence type="ECO:0000313" key="2">
    <source>
        <dbReference type="EMBL" id="WUG92607.1"/>
    </source>
</evidence>